<evidence type="ECO:0000313" key="7">
    <source>
        <dbReference type="Proteomes" id="UP000193355"/>
    </source>
</evidence>
<dbReference type="RefSeq" id="WP_085545755.1">
    <property type="nucleotide sequence ID" value="NZ_FXBB01000066.1"/>
</dbReference>
<keyword evidence="3" id="KW-1133">Transmembrane helix</keyword>
<dbReference type="AlphaFoldDB" id="A0A1X7LG01"/>
<proteinExistence type="predicted"/>
<keyword evidence="7" id="KW-1185">Reference proteome</keyword>
<dbReference type="OrthoDB" id="9800034at2"/>
<feature type="domain" description="DUF1232" evidence="5">
    <location>
        <begin position="54"/>
        <end position="89"/>
    </location>
</feature>
<reference evidence="7" key="1">
    <citation type="submission" date="2017-04" db="EMBL/GenBank/DDBJ databases">
        <authorList>
            <person name="Varghese N."/>
            <person name="Submissions S."/>
        </authorList>
    </citation>
    <scope>NUCLEOTIDE SEQUENCE [LARGE SCALE GENOMIC DNA]</scope>
    <source>
        <strain evidence="7">USBA 82</strain>
    </source>
</reference>
<dbReference type="EMBL" id="FXBB01000066">
    <property type="protein sequence ID" value="SMG52620.1"/>
    <property type="molecule type" value="Genomic_DNA"/>
</dbReference>
<dbReference type="GO" id="GO:0012505">
    <property type="term" value="C:endomembrane system"/>
    <property type="evidence" value="ECO:0007669"/>
    <property type="project" value="UniProtKB-SubCell"/>
</dbReference>
<evidence type="ECO:0000256" key="3">
    <source>
        <dbReference type="ARBA" id="ARBA00022989"/>
    </source>
</evidence>
<dbReference type="Proteomes" id="UP000193355">
    <property type="component" value="Unassembled WGS sequence"/>
</dbReference>
<evidence type="ECO:0000313" key="6">
    <source>
        <dbReference type="EMBL" id="SMG52620.1"/>
    </source>
</evidence>
<gene>
    <name evidence="6" type="ORF">SAMN06275492_1661</name>
</gene>
<organism evidence="6 7">
    <name type="scientific">Dethiosulfovibrio salsuginis</name>
    <dbReference type="NCBI Taxonomy" id="561720"/>
    <lineage>
        <taxon>Bacteria</taxon>
        <taxon>Thermotogati</taxon>
        <taxon>Synergistota</taxon>
        <taxon>Synergistia</taxon>
        <taxon>Synergistales</taxon>
        <taxon>Dethiosulfovibrionaceae</taxon>
        <taxon>Dethiosulfovibrio</taxon>
    </lineage>
</organism>
<dbReference type="STRING" id="561720.SAMN06275492_1661"/>
<sequence>MNKDFNENKEKYVDSFSDKGLSDKLSNSSFSKSFLIKVHILWEVLKSPATPLTVKLGIIAVLGYFICPIDLIPDFIPVLGHSDDLALIVAELAYIASYITPEIERKVYSRFSQ</sequence>
<evidence type="ECO:0000259" key="5">
    <source>
        <dbReference type="Pfam" id="PF06803"/>
    </source>
</evidence>
<dbReference type="Pfam" id="PF06803">
    <property type="entry name" value="DUF1232"/>
    <property type="match status" value="1"/>
</dbReference>
<keyword evidence="4" id="KW-0472">Membrane</keyword>
<accession>A0A1X7LG01</accession>
<dbReference type="InterPro" id="IPR010652">
    <property type="entry name" value="DUF1232"/>
</dbReference>
<comment type="subcellular location">
    <subcellularLocation>
        <location evidence="1">Endomembrane system</location>
        <topology evidence="1">Multi-pass membrane protein</topology>
    </subcellularLocation>
</comment>
<protein>
    <recommendedName>
        <fullName evidence="5">DUF1232 domain-containing protein</fullName>
    </recommendedName>
</protein>
<evidence type="ECO:0000256" key="2">
    <source>
        <dbReference type="ARBA" id="ARBA00022692"/>
    </source>
</evidence>
<evidence type="ECO:0000256" key="4">
    <source>
        <dbReference type="ARBA" id="ARBA00023136"/>
    </source>
</evidence>
<name>A0A1X7LG01_9BACT</name>
<evidence type="ECO:0000256" key="1">
    <source>
        <dbReference type="ARBA" id="ARBA00004127"/>
    </source>
</evidence>
<keyword evidence="2" id="KW-0812">Transmembrane</keyword>